<comment type="caution">
    <text evidence="1">The sequence shown here is derived from an EMBL/GenBank/DDBJ whole genome shotgun (WGS) entry which is preliminary data.</text>
</comment>
<evidence type="ECO:0000313" key="2">
    <source>
        <dbReference type="Proteomes" id="UP000178176"/>
    </source>
</evidence>
<evidence type="ECO:0000313" key="1">
    <source>
        <dbReference type="EMBL" id="OGC91863.1"/>
    </source>
</evidence>
<reference evidence="1 2" key="1">
    <citation type="journal article" date="2016" name="Nat. Commun.">
        <title>Thousands of microbial genomes shed light on interconnected biogeochemical processes in an aquifer system.</title>
        <authorList>
            <person name="Anantharaman K."/>
            <person name="Brown C.T."/>
            <person name="Hug L.A."/>
            <person name="Sharon I."/>
            <person name="Castelle C.J."/>
            <person name="Probst A.J."/>
            <person name="Thomas B.C."/>
            <person name="Singh A."/>
            <person name="Wilkins M.J."/>
            <person name="Karaoz U."/>
            <person name="Brodie E.L."/>
            <person name="Williams K.H."/>
            <person name="Hubbard S.S."/>
            <person name="Banfield J.F."/>
        </authorList>
    </citation>
    <scope>NUCLEOTIDE SEQUENCE [LARGE SCALE GENOMIC DNA]</scope>
</reference>
<name>A0A1F4YF41_9BACT</name>
<gene>
    <name evidence="1" type="ORF">A2876_03880</name>
</gene>
<accession>A0A1F4YF41</accession>
<protein>
    <submittedName>
        <fullName evidence="1">Uncharacterized protein</fullName>
    </submittedName>
</protein>
<dbReference type="AlphaFoldDB" id="A0A1F4YF41"/>
<dbReference type="EMBL" id="MEXH01000027">
    <property type="protein sequence ID" value="OGC91863.1"/>
    <property type="molecule type" value="Genomic_DNA"/>
</dbReference>
<dbReference type="Proteomes" id="UP000178176">
    <property type="component" value="Unassembled WGS sequence"/>
</dbReference>
<sequence>MNRSELKRLAGIQGSLCYSDVVGLRDPDHDWSKENRSAEGHRIEKEVRRWFEEETEPEGLWEIRLAEMAKGKHRYIGILDMGLSLTATPDFVFVSRDDKGLVRRVNFLDVKARENPFFTDKIQGLFCLKVGELDTDINHNNGASFMGALFGDNGSPNVRFFDYYYASGTVREVVLDGRHDVFTAMCLAAAALMTMDRVLREGLDVEITDANNAIELRREFIDCFDRLAPNNLKKF</sequence>
<proteinExistence type="predicted"/>
<organism evidence="1 2">
    <name type="scientific">Candidatus Amesbacteria bacterium RIFCSPHIGHO2_01_FULL_48_32b</name>
    <dbReference type="NCBI Taxonomy" id="1797253"/>
    <lineage>
        <taxon>Bacteria</taxon>
        <taxon>Candidatus Amesiibacteriota</taxon>
    </lineage>
</organism>